<dbReference type="InterPro" id="IPR032071">
    <property type="entry name" value="DUF4806"/>
</dbReference>
<dbReference type="EMBL" id="LNIX01000031">
    <property type="protein sequence ID" value="OXA41043.1"/>
    <property type="molecule type" value="Genomic_DNA"/>
</dbReference>
<dbReference type="Proteomes" id="UP000198287">
    <property type="component" value="Unassembled WGS sequence"/>
</dbReference>
<dbReference type="PANTHER" id="PTHR34153">
    <property type="entry name" value="SI:CH211-262H13.3-RELATED-RELATED"/>
    <property type="match status" value="1"/>
</dbReference>
<dbReference type="OMA" id="RIWMMIC"/>
<evidence type="ECO:0000259" key="2">
    <source>
        <dbReference type="Pfam" id="PF16064"/>
    </source>
</evidence>
<dbReference type="OrthoDB" id="6260144at2759"/>
<evidence type="ECO:0000256" key="1">
    <source>
        <dbReference type="SAM" id="MobiDB-lite"/>
    </source>
</evidence>
<feature type="region of interest" description="Disordered" evidence="1">
    <location>
        <begin position="78"/>
        <end position="102"/>
    </location>
</feature>
<comment type="caution">
    <text evidence="3">The sequence shown here is derived from an EMBL/GenBank/DDBJ whole genome shotgun (WGS) entry which is preliminary data.</text>
</comment>
<feature type="domain" description="DUF4806" evidence="2">
    <location>
        <begin position="268"/>
        <end position="347"/>
    </location>
</feature>
<dbReference type="AlphaFoldDB" id="A0A226D7C3"/>
<organism evidence="3 4">
    <name type="scientific">Folsomia candida</name>
    <name type="common">Springtail</name>
    <dbReference type="NCBI Taxonomy" id="158441"/>
    <lineage>
        <taxon>Eukaryota</taxon>
        <taxon>Metazoa</taxon>
        <taxon>Ecdysozoa</taxon>
        <taxon>Arthropoda</taxon>
        <taxon>Hexapoda</taxon>
        <taxon>Collembola</taxon>
        <taxon>Entomobryomorpha</taxon>
        <taxon>Isotomoidea</taxon>
        <taxon>Isotomidae</taxon>
        <taxon>Proisotominae</taxon>
        <taxon>Folsomia</taxon>
    </lineage>
</organism>
<proteinExistence type="predicted"/>
<name>A0A226D7C3_FOLCA</name>
<reference evidence="3 4" key="1">
    <citation type="submission" date="2015-12" db="EMBL/GenBank/DDBJ databases">
        <title>The genome of Folsomia candida.</title>
        <authorList>
            <person name="Faddeeva A."/>
            <person name="Derks M.F."/>
            <person name="Anvar Y."/>
            <person name="Smit S."/>
            <person name="Van Straalen N."/>
            <person name="Roelofs D."/>
        </authorList>
    </citation>
    <scope>NUCLEOTIDE SEQUENCE [LARGE SCALE GENOMIC DNA]</scope>
    <source>
        <strain evidence="3 4">VU population</strain>
        <tissue evidence="3">Whole body</tissue>
    </source>
</reference>
<evidence type="ECO:0000313" key="3">
    <source>
        <dbReference type="EMBL" id="OXA41043.1"/>
    </source>
</evidence>
<dbReference type="PANTHER" id="PTHR34153:SF2">
    <property type="entry name" value="SI:CH211-262H13.3-RELATED"/>
    <property type="match status" value="1"/>
</dbReference>
<keyword evidence="4" id="KW-1185">Reference proteome</keyword>
<protein>
    <recommendedName>
        <fullName evidence="2">DUF4806 domain-containing protein</fullName>
    </recommendedName>
</protein>
<gene>
    <name evidence="3" type="ORF">Fcan01_24268</name>
</gene>
<sequence length="391" mass="43970">MFAVVHFTSSDDDSVQLVPSSWLDKTRTQCRWPSGRKANQISASLIKSCSLPQDNWPYLPCSFKKSFSDYQAGRRTEKKIAEDSNLSSSDPDVGAGRSRKRSRITKKLSKHIDDLRIWMMICGRPPLLLSHNPNNVGQFSQGIIGTSSVDHIEELNNPMSTTYLYVDANSLNLDLNEENMDLESRNTDETDRNLNTISTFINLPPSLPTNLQPESHQPVGKTFTELWNRQIALEKLVVSSFSAINSGIGQLLLRTKQPSKSKEIQLPIQLPLQSIEDVQKLEEWITLESNAQDLVEVLGSFGGTTPQKVVTTMLLNLLSNSLAIKTNFIGANDKFGFKDSKLFASVIRALNENDVCRSSKKAEFIKWIQTWLQNARPKKNENVVQNEAEEN</sequence>
<accession>A0A226D7C3</accession>
<dbReference type="Pfam" id="PF16064">
    <property type="entry name" value="DUF4806"/>
    <property type="match status" value="1"/>
</dbReference>
<evidence type="ECO:0000313" key="4">
    <source>
        <dbReference type="Proteomes" id="UP000198287"/>
    </source>
</evidence>